<dbReference type="AlphaFoldDB" id="A0A8J3UJU6"/>
<dbReference type="RefSeq" id="WP_203973375.1">
    <property type="nucleotide sequence ID" value="NZ_BAAAKY010000044.1"/>
</dbReference>
<evidence type="ECO:0000259" key="3">
    <source>
        <dbReference type="PROSITE" id="PS50263"/>
    </source>
</evidence>
<dbReference type="GO" id="GO:0050126">
    <property type="term" value="F:N-carbamoylputrescine amidase activity"/>
    <property type="evidence" value="ECO:0007669"/>
    <property type="project" value="TreeGrafter"/>
</dbReference>
<dbReference type="PROSITE" id="PS50263">
    <property type="entry name" value="CN_HYDROLASE"/>
    <property type="match status" value="1"/>
</dbReference>
<proteinExistence type="inferred from homology"/>
<comment type="similarity">
    <text evidence="1">Belongs to the carbon-nitrogen hydrolase superfamily. NIT1/NIT2 family.</text>
</comment>
<protein>
    <recommendedName>
        <fullName evidence="3">CN hydrolase domain-containing protein</fullName>
    </recommendedName>
</protein>
<accession>A0A8J3UJU6</accession>
<keyword evidence="2" id="KW-0378">Hydrolase</keyword>
<dbReference type="PANTHER" id="PTHR43674:SF2">
    <property type="entry name" value="BETA-UREIDOPROPIONASE"/>
    <property type="match status" value="1"/>
</dbReference>
<dbReference type="Pfam" id="PF00795">
    <property type="entry name" value="CN_hydrolase"/>
    <property type="match status" value="1"/>
</dbReference>
<keyword evidence="5" id="KW-1185">Reference proteome</keyword>
<sequence length="322" mass="34136">MTKVAVAQLALQVGRAEENRAAASAAVAEAAAAGARLVVLPELVNSGYVFSGAAEARASAEPADGRTLSEWARLARAHDLVIVGGFCELAEGRVHNSQALVDAGGLRAVYRKVHLWDAEQDVFVPGEGPAPVVDTAIGRVAMMVCYDLEFPEWVRSVGLAGADVLAVSTNWPASPVPAGERPVLVAHAQVAAASNRMFVAVADRCSAERGVGWVSGSSIMGPDGYPLAGPVLQDRPAVLIADCDLSSARDKATGPRNDVYRDRRPDLYATRDLYATKEDLYATRESSPCAMREPDLCVNEAQDRYAAQERDLHVAEEAAARS</sequence>
<reference evidence="4" key="1">
    <citation type="submission" date="2021-01" db="EMBL/GenBank/DDBJ databases">
        <title>Whole genome shotgun sequence of Planotetraspora silvatica NBRC 100141.</title>
        <authorList>
            <person name="Komaki H."/>
            <person name="Tamura T."/>
        </authorList>
    </citation>
    <scope>NUCLEOTIDE SEQUENCE</scope>
    <source>
        <strain evidence="4">NBRC 100141</strain>
    </source>
</reference>
<gene>
    <name evidence="4" type="ORF">Psi02_22300</name>
</gene>
<dbReference type="SUPFAM" id="SSF56317">
    <property type="entry name" value="Carbon-nitrogen hydrolase"/>
    <property type="match status" value="1"/>
</dbReference>
<dbReference type="GO" id="GO:0033388">
    <property type="term" value="P:putrescine biosynthetic process from arginine"/>
    <property type="evidence" value="ECO:0007669"/>
    <property type="project" value="TreeGrafter"/>
</dbReference>
<evidence type="ECO:0000256" key="1">
    <source>
        <dbReference type="ARBA" id="ARBA00010613"/>
    </source>
</evidence>
<dbReference type="InterPro" id="IPR001110">
    <property type="entry name" value="UPF0012_CS"/>
</dbReference>
<dbReference type="InterPro" id="IPR036526">
    <property type="entry name" value="C-N_Hydrolase_sf"/>
</dbReference>
<dbReference type="Proteomes" id="UP000644610">
    <property type="component" value="Unassembled WGS sequence"/>
</dbReference>
<dbReference type="InterPro" id="IPR050345">
    <property type="entry name" value="Aliph_Amidase/BUP"/>
</dbReference>
<dbReference type="InterPro" id="IPR003010">
    <property type="entry name" value="C-N_Hydrolase"/>
</dbReference>
<evidence type="ECO:0000256" key="2">
    <source>
        <dbReference type="ARBA" id="ARBA00022801"/>
    </source>
</evidence>
<dbReference type="EMBL" id="BOOQ01000013">
    <property type="protein sequence ID" value="GII45806.1"/>
    <property type="molecule type" value="Genomic_DNA"/>
</dbReference>
<organism evidence="4 5">
    <name type="scientific">Planotetraspora silvatica</name>
    <dbReference type="NCBI Taxonomy" id="234614"/>
    <lineage>
        <taxon>Bacteria</taxon>
        <taxon>Bacillati</taxon>
        <taxon>Actinomycetota</taxon>
        <taxon>Actinomycetes</taxon>
        <taxon>Streptosporangiales</taxon>
        <taxon>Streptosporangiaceae</taxon>
        <taxon>Planotetraspora</taxon>
    </lineage>
</organism>
<evidence type="ECO:0000313" key="5">
    <source>
        <dbReference type="Proteomes" id="UP000644610"/>
    </source>
</evidence>
<dbReference type="PANTHER" id="PTHR43674">
    <property type="entry name" value="NITRILASE C965.09-RELATED"/>
    <property type="match status" value="1"/>
</dbReference>
<evidence type="ECO:0000313" key="4">
    <source>
        <dbReference type="EMBL" id="GII45806.1"/>
    </source>
</evidence>
<dbReference type="PROSITE" id="PS01227">
    <property type="entry name" value="UPF0012"/>
    <property type="match status" value="1"/>
</dbReference>
<comment type="caution">
    <text evidence="4">The sequence shown here is derived from an EMBL/GenBank/DDBJ whole genome shotgun (WGS) entry which is preliminary data.</text>
</comment>
<dbReference type="Gene3D" id="3.60.110.10">
    <property type="entry name" value="Carbon-nitrogen hydrolase"/>
    <property type="match status" value="1"/>
</dbReference>
<feature type="domain" description="CN hydrolase" evidence="3">
    <location>
        <begin position="2"/>
        <end position="245"/>
    </location>
</feature>
<name>A0A8J3UJU6_9ACTN</name>